<proteinExistence type="predicted"/>
<keyword evidence="3" id="KW-1185">Reference proteome</keyword>
<name>A0A9R1SXK9_9HYME</name>
<dbReference type="SUPFAM" id="SSF54277">
    <property type="entry name" value="CAD &amp; PB1 domains"/>
    <property type="match status" value="1"/>
</dbReference>
<dbReference type="InterPro" id="IPR003508">
    <property type="entry name" value="CIDE-N_dom"/>
</dbReference>
<dbReference type="Proteomes" id="UP000694866">
    <property type="component" value="Unplaced"/>
</dbReference>
<dbReference type="KEGG" id="fas:105264059"/>
<dbReference type="GO" id="GO:0006915">
    <property type="term" value="P:apoptotic process"/>
    <property type="evidence" value="ECO:0007669"/>
    <property type="project" value="UniProtKB-KW"/>
</dbReference>
<evidence type="ECO:0000256" key="1">
    <source>
        <dbReference type="ARBA" id="ARBA00022703"/>
    </source>
</evidence>
<evidence type="ECO:0000313" key="3">
    <source>
        <dbReference type="Proteomes" id="UP000694866"/>
    </source>
</evidence>
<reference evidence="4" key="1">
    <citation type="submission" date="2025-08" db="UniProtKB">
        <authorList>
            <consortium name="RefSeq"/>
        </authorList>
    </citation>
    <scope>IDENTIFICATION</scope>
    <source>
        <strain evidence="4">USDA-PBARC FA_bdor</strain>
        <tissue evidence="4">Whole organism</tissue>
    </source>
</reference>
<protein>
    <recommendedName>
        <fullName evidence="2">CIDE-N domain-containing protein</fullName>
    </recommendedName>
</protein>
<dbReference type="Pfam" id="PF02017">
    <property type="entry name" value="CIDE-N"/>
    <property type="match status" value="1"/>
</dbReference>
<sequence length="122" mass="13973">MAIFKVTRHDKPSLKKLVKAETVTELIDAAKTKLSLTDTTYKIFMEDLTEIDDDEILQELASTSKEQLMLILVPDGIDWDGSIMTKNKPDVSDGKNYRKSREDSSARSIIITSIFRFRQYLL</sequence>
<evidence type="ECO:0000259" key="2">
    <source>
        <dbReference type="Pfam" id="PF02017"/>
    </source>
</evidence>
<keyword evidence="1" id="KW-0053">Apoptosis</keyword>
<feature type="domain" description="CIDE-N" evidence="2">
    <location>
        <begin position="4"/>
        <end position="65"/>
    </location>
</feature>
<dbReference type="Gene3D" id="3.10.20.10">
    <property type="match status" value="1"/>
</dbReference>
<evidence type="ECO:0000313" key="4">
    <source>
        <dbReference type="RefSeq" id="XP_011298938.1"/>
    </source>
</evidence>
<gene>
    <name evidence="4" type="primary">LOC105264059</name>
</gene>
<dbReference type="RefSeq" id="XP_011298938.1">
    <property type="nucleotide sequence ID" value="XM_011300636.1"/>
</dbReference>
<dbReference type="GeneID" id="105264059"/>
<accession>A0A9R1SXK9</accession>
<organism evidence="3 4">
    <name type="scientific">Fopius arisanus</name>
    <dbReference type="NCBI Taxonomy" id="64838"/>
    <lineage>
        <taxon>Eukaryota</taxon>
        <taxon>Metazoa</taxon>
        <taxon>Ecdysozoa</taxon>
        <taxon>Arthropoda</taxon>
        <taxon>Hexapoda</taxon>
        <taxon>Insecta</taxon>
        <taxon>Pterygota</taxon>
        <taxon>Neoptera</taxon>
        <taxon>Endopterygota</taxon>
        <taxon>Hymenoptera</taxon>
        <taxon>Apocrita</taxon>
        <taxon>Ichneumonoidea</taxon>
        <taxon>Braconidae</taxon>
        <taxon>Opiinae</taxon>
        <taxon>Fopius</taxon>
    </lineage>
</organism>
<dbReference type="AlphaFoldDB" id="A0A9R1SXK9"/>